<comment type="caution">
    <text evidence="1">The sequence shown here is derived from an EMBL/GenBank/DDBJ whole genome shotgun (WGS) entry which is preliminary data.</text>
</comment>
<dbReference type="Proteomes" id="UP001459277">
    <property type="component" value="Unassembled WGS sequence"/>
</dbReference>
<gene>
    <name evidence="1" type="ORF">SO802_021225</name>
</gene>
<dbReference type="EMBL" id="JAZDWU010000007">
    <property type="protein sequence ID" value="KAK9996539.1"/>
    <property type="molecule type" value="Genomic_DNA"/>
</dbReference>
<proteinExistence type="predicted"/>
<accession>A0AAW2CH75</accession>
<name>A0AAW2CH75_9ROSI</name>
<feature type="non-terminal residue" evidence="1">
    <location>
        <position position="1"/>
    </location>
</feature>
<dbReference type="AlphaFoldDB" id="A0AAW2CH75"/>
<reference evidence="1 2" key="1">
    <citation type="submission" date="2024-01" db="EMBL/GenBank/DDBJ databases">
        <title>A telomere-to-telomere, gap-free genome of sweet tea (Lithocarpus litseifolius).</title>
        <authorList>
            <person name="Zhou J."/>
        </authorList>
    </citation>
    <scope>NUCLEOTIDE SEQUENCE [LARGE SCALE GENOMIC DNA]</scope>
    <source>
        <strain evidence="1">Zhou-2022a</strain>
        <tissue evidence="1">Leaf</tissue>
    </source>
</reference>
<keyword evidence="2" id="KW-1185">Reference proteome</keyword>
<organism evidence="1 2">
    <name type="scientific">Lithocarpus litseifolius</name>
    <dbReference type="NCBI Taxonomy" id="425828"/>
    <lineage>
        <taxon>Eukaryota</taxon>
        <taxon>Viridiplantae</taxon>
        <taxon>Streptophyta</taxon>
        <taxon>Embryophyta</taxon>
        <taxon>Tracheophyta</taxon>
        <taxon>Spermatophyta</taxon>
        <taxon>Magnoliopsida</taxon>
        <taxon>eudicotyledons</taxon>
        <taxon>Gunneridae</taxon>
        <taxon>Pentapetalae</taxon>
        <taxon>rosids</taxon>
        <taxon>fabids</taxon>
        <taxon>Fagales</taxon>
        <taxon>Fagaceae</taxon>
        <taxon>Lithocarpus</taxon>
    </lineage>
</organism>
<sequence length="52" mass="5981">RKFHQSLFVCYYFLSPLPPSVEDVKALACWRVIIFAIELGLQEVVVEGILRS</sequence>
<evidence type="ECO:0000313" key="2">
    <source>
        <dbReference type="Proteomes" id="UP001459277"/>
    </source>
</evidence>
<protein>
    <submittedName>
        <fullName evidence="1">Uncharacterized protein</fullName>
    </submittedName>
</protein>
<evidence type="ECO:0000313" key="1">
    <source>
        <dbReference type="EMBL" id="KAK9996539.1"/>
    </source>
</evidence>